<dbReference type="Gene3D" id="3.40.50.2300">
    <property type="match status" value="1"/>
</dbReference>
<dbReference type="CDD" id="cd00156">
    <property type="entry name" value="REC"/>
    <property type="match status" value="1"/>
</dbReference>
<name>A0A2N9M7D8_9BACT</name>
<reference evidence="5" key="1">
    <citation type="submission" date="2018-02" db="EMBL/GenBank/DDBJ databases">
        <authorList>
            <person name="Hausmann B."/>
        </authorList>
    </citation>
    <scope>NUCLEOTIDE SEQUENCE [LARGE SCALE GENOMIC DNA]</scope>
    <source>
        <strain evidence="5">Peat soil MAG SbA5</strain>
    </source>
</reference>
<keyword evidence="1 2" id="KW-0597">Phosphoprotein</keyword>
<dbReference type="GO" id="GO:0000160">
    <property type="term" value="P:phosphorelay signal transduction system"/>
    <property type="evidence" value="ECO:0007669"/>
    <property type="project" value="InterPro"/>
</dbReference>
<dbReference type="PROSITE" id="PS50110">
    <property type="entry name" value="RESPONSE_REGULATORY"/>
    <property type="match status" value="1"/>
</dbReference>
<feature type="modified residue" description="4-aspartylphosphate" evidence="2">
    <location>
        <position position="56"/>
    </location>
</feature>
<accession>A0A2N9M7D8</accession>
<organism evidence="4 5">
    <name type="scientific">Candidatus Sulfuritelmatomonas gaucii</name>
    <dbReference type="NCBI Taxonomy" id="2043161"/>
    <lineage>
        <taxon>Bacteria</taxon>
        <taxon>Pseudomonadati</taxon>
        <taxon>Acidobacteriota</taxon>
        <taxon>Terriglobia</taxon>
        <taxon>Terriglobales</taxon>
        <taxon>Acidobacteriaceae</taxon>
        <taxon>Candidatus Sulfuritelmatomonas</taxon>
    </lineage>
</organism>
<dbReference type="EMBL" id="OKRB01000150">
    <property type="protein sequence ID" value="SPE31352.1"/>
    <property type="molecule type" value="Genomic_DNA"/>
</dbReference>
<dbReference type="Proteomes" id="UP000239735">
    <property type="component" value="Unassembled WGS sequence"/>
</dbReference>
<evidence type="ECO:0000256" key="2">
    <source>
        <dbReference type="PROSITE-ProRule" id="PRU00169"/>
    </source>
</evidence>
<feature type="domain" description="Response regulatory" evidence="3">
    <location>
        <begin position="7"/>
        <end position="119"/>
    </location>
</feature>
<dbReference type="SUPFAM" id="SSF52172">
    <property type="entry name" value="CheY-like"/>
    <property type="match status" value="1"/>
</dbReference>
<dbReference type="PANTHER" id="PTHR44591:SF23">
    <property type="entry name" value="CHEY SUBFAMILY"/>
    <property type="match status" value="1"/>
</dbReference>
<protein>
    <submittedName>
        <fullName evidence="4">Response regulator receiver protein</fullName>
    </submittedName>
</protein>
<sequence>MPNAKASLLIVDDALSIRMVLSQILGRNGYTARSAEDGVSALAEIRREVPDFLISDLNTPGMSGFELLRVVQRQFPSIRVIAMSGAFSGDGIPSGVAADAFFQKGRGFDDLLKMMKSLPPPERRAQQPAAAPAPVWISRYERNAAGEGYATIECSECLRTFPKGLNGTINPVNETNCLYCGSLVSYMILHSDDQASLLPFQHERSSQTPALQPMREL</sequence>
<dbReference type="InterPro" id="IPR001789">
    <property type="entry name" value="Sig_transdc_resp-reg_receiver"/>
</dbReference>
<dbReference type="AlphaFoldDB" id="A0A2N9M7D8"/>
<dbReference type="InterPro" id="IPR050595">
    <property type="entry name" value="Bact_response_regulator"/>
</dbReference>
<dbReference type="Pfam" id="PF00072">
    <property type="entry name" value="Response_reg"/>
    <property type="match status" value="1"/>
</dbReference>
<evidence type="ECO:0000313" key="5">
    <source>
        <dbReference type="Proteomes" id="UP000239735"/>
    </source>
</evidence>
<gene>
    <name evidence="4" type="ORF">SBA5_880020</name>
</gene>
<dbReference type="SMART" id="SM00448">
    <property type="entry name" value="REC"/>
    <property type="match status" value="1"/>
</dbReference>
<dbReference type="PANTHER" id="PTHR44591">
    <property type="entry name" value="STRESS RESPONSE REGULATOR PROTEIN 1"/>
    <property type="match status" value="1"/>
</dbReference>
<evidence type="ECO:0000256" key="1">
    <source>
        <dbReference type="ARBA" id="ARBA00022553"/>
    </source>
</evidence>
<proteinExistence type="predicted"/>
<dbReference type="InterPro" id="IPR011006">
    <property type="entry name" value="CheY-like_superfamily"/>
</dbReference>
<evidence type="ECO:0000259" key="3">
    <source>
        <dbReference type="PROSITE" id="PS50110"/>
    </source>
</evidence>
<evidence type="ECO:0000313" key="4">
    <source>
        <dbReference type="EMBL" id="SPE31352.1"/>
    </source>
</evidence>